<evidence type="ECO:0000256" key="2">
    <source>
        <dbReference type="ARBA" id="ARBA00004872"/>
    </source>
</evidence>
<evidence type="ECO:0000256" key="18">
    <source>
        <dbReference type="ARBA" id="ARBA00048217"/>
    </source>
</evidence>
<dbReference type="PANTHER" id="PTHR28583">
    <property type="entry name" value="ACID AMIDASE"/>
    <property type="match status" value="1"/>
</dbReference>
<dbReference type="InParanoid" id="A0A6P5KFE3"/>
<feature type="domain" description="Choloylglycine hydrolase/NAAA C-terminal" evidence="24">
    <location>
        <begin position="136"/>
        <end position="301"/>
    </location>
</feature>
<comment type="catalytic activity">
    <reaction evidence="17">
        <text>N-hexadecanoylethanolamine + H2O = ethanolamine + hexadecanoate</text>
        <dbReference type="Rhea" id="RHEA:45064"/>
        <dbReference type="ChEBI" id="CHEBI:7896"/>
        <dbReference type="ChEBI" id="CHEBI:15377"/>
        <dbReference type="ChEBI" id="CHEBI:57603"/>
        <dbReference type="ChEBI" id="CHEBI:71464"/>
    </reaction>
    <physiologicalReaction direction="left-to-right" evidence="17">
        <dbReference type="Rhea" id="RHEA:45065"/>
    </physiologicalReaction>
</comment>
<comment type="pathway">
    <text evidence="2">Lipid metabolism; fatty acid metabolism.</text>
</comment>
<dbReference type="Pfam" id="PF15508">
    <property type="entry name" value="NAAA-beta"/>
    <property type="match status" value="1"/>
</dbReference>
<dbReference type="KEGG" id="pcw:110209855"/>
<dbReference type="CDD" id="cd01903">
    <property type="entry name" value="Ntn_AC_NAAA"/>
    <property type="match status" value="1"/>
</dbReference>
<evidence type="ECO:0000259" key="25">
    <source>
        <dbReference type="Pfam" id="PF15508"/>
    </source>
</evidence>
<evidence type="ECO:0000256" key="20">
    <source>
        <dbReference type="ARBA" id="ARBA00048716"/>
    </source>
</evidence>
<dbReference type="GO" id="GO:0017064">
    <property type="term" value="F:fatty acid amide hydrolase activity"/>
    <property type="evidence" value="ECO:0007669"/>
    <property type="project" value="InterPro"/>
</dbReference>
<accession>A0A6P5KFE3</accession>
<name>A0A6P5KFE3_PHACI</name>
<sequence length="370" mass="41657">MRPWDAVAGWGRPLGLLFLPLLLSAGAASLSAAIPAPSRDVVPQRVTVNLDDAPEQRWLPALQRFDLDTLKKDVKDAVKEQIPRWVYIVIKEIINDLDGLLLEPYANEIRGICDALNISFVDGILFNLVYESSVFCTSMVAQDANGHIYHVRNLDYEPGEGLRNFTVDVQFTKNGQIAYTGTTFVGYVGIWTGQSPHKFTISGNQRDKGLWWENAVAALVKRHLPISWVFRNTLEEAQSFHDAVQRLSETPLITNVYCIIGGVSDREGLVISRNRVGPVDIWPLNPETEWFLVQTNCDHWIPCPPRDHRRTPAIKAMNETGQANINLDKLYEILTTCPILNQKTVYTTVMSAADPDKYATRIRNPTEICE</sequence>
<dbReference type="GO" id="GO:0006631">
    <property type="term" value="P:fatty acid metabolic process"/>
    <property type="evidence" value="ECO:0007669"/>
    <property type="project" value="InterPro"/>
</dbReference>
<evidence type="ECO:0000256" key="22">
    <source>
        <dbReference type="PIRSR" id="PIRSR017632-1"/>
    </source>
</evidence>
<evidence type="ECO:0000256" key="21">
    <source>
        <dbReference type="PIRNR" id="PIRNR017632"/>
    </source>
</evidence>
<evidence type="ECO:0000256" key="13">
    <source>
        <dbReference type="ARBA" id="ARBA00042519"/>
    </source>
</evidence>
<dbReference type="RefSeq" id="XP_020844243.1">
    <property type="nucleotide sequence ID" value="XM_020988584.1"/>
</dbReference>
<dbReference type="GeneID" id="110209855"/>
<dbReference type="EC" id="3.5.1.23" evidence="4"/>
<evidence type="ECO:0000256" key="3">
    <source>
        <dbReference type="ARBA" id="ARBA00005730"/>
    </source>
</evidence>
<comment type="catalytic activity">
    <reaction evidence="18">
        <text>N-hexadecanoylsphing-4-enine + H2O = sphing-4-enine + hexadecanoate</text>
        <dbReference type="Rhea" id="RHEA:38891"/>
        <dbReference type="ChEBI" id="CHEBI:7896"/>
        <dbReference type="ChEBI" id="CHEBI:15377"/>
        <dbReference type="ChEBI" id="CHEBI:57756"/>
        <dbReference type="ChEBI" id="CHEBI:72959"/>
    </reaction>
    <physiologicalReaction direction="left-to-right" evidence="18">
        <dbReference type="Rhea" id="RHEA:38892"/>
    </physiologicalReaction>
</comment>
<dbReference type="Pfam" id="PF02275">
    <property type="entry name" value="CBAH"/>
    <property type="match status" value="1"/>
</dbReference>
<evidence type="ECO:0000256" key="8">
    <source>
        <dbReference type="ARBA" id="ARBA00023180"/>
    </source>
</evidence>
<evidence type="ECO:0000256" key="15">
    <source>
        <dbReference type="ARBA" id="ARBA00047719"/>
    </source>
</evidence>
<dbReference type="Proteomes" id="UP000515140">
    <property type="component" value="Unplaced"/>
</dbReference>
<evidence type="ECO:0000256" key="1">
    <source>
        <dbReference type="ARBA" id="ARBA00004371"/>
    </source>
</evidence>
<gene>
    <name evidence="27" type="primary">LOC110209855</name>
</gene>
<dbReference type="AlphaFoldDB" id="A0A6P5KFE3"/>
<evidence type="ECO:0000256" key="17">
    <source>
        <dbReference type="ARBA" id="ARBA00048166"/>
    </source>
</evidence>
<evidence type="ECO:0000256" key="16">
    <source>
        <dbReference type="ARBA" id="ARBA00047993"/>
    </source>
</evidence>
<comment type="catalytic activity">
    <reaction evidence="14">
        <text>an N-(long-chain fatty acyl)ethanolamine + H2O = a long-chain fatty acid + ethanolamine</text>
        <dbReference type="Rhea" id="RHEA:17505"/>
        <dbReference type="ChEBI" id="CHEBI:15377"/>
        <dbReference type="ChEBI" id="CHEBI:15897"/>
        <dbReference type="ChEBI" id="CHEBI:57560"/>
        <dbReference type="ChEBI" id="CHEBI:57603"/>
        <dbReference type="EC" id="3.5.1.60"/>
    </reaction>
    <physiologicalReaction direction="left-to-right" evidence="14">
        <dbReference type="Rhea" id="RHEA:17506"/>
    </physiologicalReaction>
</comment>
<dbReference type="GO" id="GO:0005764">
    <property type="term" value="C:lysosome"/>
    <property type="evidence" value="ECO:0007669"/>
    <property type="project" value="UniProtKB-SubCell"/>
</dbReference>
<dbReference type="GO" id="GO:0017040">
    <property type="term" value="F:N-acylsphingosine amidohydrolase activity"/>
    <property type="evidence" value="ECO:0007669"/>
    <property type="project" value="UniProtKB-EC"/>
</dbReference>
<evidence type="ECO:0000256" key="19">
    <source>
        <dbReference type="ARBA" id="ARBA00048323"/>
    </source>
</evidence>
<evidence type="ECO:0000256" key="6">
    <source>
        <dbReference type="ARBA" id="ARBA00022801"/>
    </source>
</evidence>
<keyword evidence="7 21" id="KW-0443">Lipid metabolism</keyword>
<feature type="chain" id="PRO_5028154192" description="N-acylethanolamine-hydrolyzing acid amidase" evidence="23">
    <location>
        <begin position="30"/>
        <end position="370"/>
    </location>
</feature>
<evidence type="ECO:0000256" key="9">
    <source>
        <dbReference type="ARBA" id="ARBA00023228"/>
    </source>
</evidence>
<evidence type="ECO:0000259" key="24">
    <source>
        <dbReference type="Pfam" id="PF02275"/>
    </source>
</evidence>
<evidence type="ECO:0000256" key="7">
    <source>
        <dbReference type="ARBA" id="ARBA00023098"/>
    </source>
</evidence>
<keyword evidence="6 21" id="KW-0378">Hydrolase</keyword>
<comment type="subcellular location">
    <subcellularLocation>
        <location evidence="1 21">Lysosome</location>
    </subcellularLocation>
</comment>
<dbReference type="PIRSF" id="PIRSF017632">
    <property type="entry name" value="Acid_ceramidase-like"/>
    <property type="match status" value="1"/>
</dbReference>
<proteinExistence type="inferred from homology"/>
<evidence type="ECO:0000313" key="27">
    <source>
        <dbReference type="RefSeq" id="XP_020844243.1"/>
    </source>
</evidence>
<comment type="catalytic activity">
    <reaction evidence="15">
        <text>N-dodecanoylethanolamine + H2O = dodecanoate + ethanolamine</text>
        <dbReference type="Rhea" id="RHEA:45456"/>
        <dbReference type="ChEBI" id="CHEBI:15377"/>
        <dbReference type="ChEBI" id="CHEBI:18262"/>
        <dbReference type="ChEBI" id="CHEBI:57603"/>
        <dbReference type="ChEBI" id="CHEBI:85263"/>
    </reaction>
    <physiologicalReaction direction="left-to-right" evidence="15">
        <dbReference type="Rhea" id="RHEA:45457"/>
    </physiologicalReaction>
</comment>
<comment type="catalytic activity">
    <reaction evidence="19">
        <text>an N-acylsphing-4-enine + H2O = sphing-4-enine + a fatty acid</text>
        <dbReference type="Rhea" id="RHEA:20856"/>
        <dbReference type="ChEBI" id="CHEBI:15377"/>
        <dbReference type="ChEBI" id="CHEBI:28868"/>
        <dbReference type="ChEBI" id="CHEBI:52639"/>
        <dbReference type="ChEBI" id="CHEBI:57756"/>
        <dbReference type="EC" id="3.5.1.23"/>
    </reaction>
    <physiologicalReaction direction="left-to-right" evidence="19">
        <dbReference type="Rhea" id="RHEA:20857"/>
    </physiologicalReaction>
</comment>
<dbReference type="InterPro" id="IPR016699">
    <property type="entry name" value="Acid_ceramidase-like"/>
</dbReference>
<evidence type="ECO:0000256" key="10">
    <source>
        <dbReference type="ARBA" id="ARBA00038527"/>
    </source>
</evidence>
<comment type="catalytic activity">
    <reaction evidence="20">
        <text>N-tetradecanoylethanolamine + H2O = tetradecanoate + ethanolamine</text>
        <dbReference type="Rhea" id="RHEA:45452"/>
        <dbReference type="ChEBI" id="CHEBI:15377"/>
        <dbReference type="ChEBI" id="CHEBI:30807"/>
        <dbReference type="ChEBI" id="CHEBI:57603"/>
        <dbReference type="ChEBI" id="CHEBI:85262"/>
    </reaction>
    <physiologicalReaction direction="left-to-right" evidence="20">
        <dbReference type="Rhea" id="RHEA:45453"/>
    </physiologicalReaction>
</comment>
<dbReference type="GO" id="GO:0047412">
    <property type="term" value="F:N-(long-chain-acyl)ethanolamine deacylase activity"/>
    <property type="evidence" value="ECO:0007669"/>
    <property type="project" value="UniProtKB-EC"/>
</dbReference>
<evidence type="ECO:0000256" key="14">
    <source>
        <dbReference type="ARBA" id="ARBA00047347"/>
    </source>
</evidence>
<dbReference type="InterPro" id="IPR029132">
    <property type="entry name" value="CBAH/NAAA_C"/>
</dbReference>
<dbReference type="EC" id="3.5.1.60" evidence="11"/>
<keyword evidence="9 21" id="KW-0458">Lysosome</keyword>
<comment type="similarity">
    <text evidence="3 21">Belongs to the acid ceramidase family.</text>
</comment>
<evidence type="ECO:0000256" key="5">
    <source>
        <dbReference type="ARBA" id="ARBA00022729"/>
    </source>
</evidence>
<dbReference type="PANTHER" id="PTHR28583:SF4">
    <property type="entry name" value="N-ACYLETHANOLAMINE-HYDROLYZING ACID AMIDASE"/>
    <property type="match status" value="1"/>
</dbReference>
<feature type="active site" description="Nucleophile" evidence="22">
    <location>
        <position position="136"/>
    </location>
</feature>
<keyword evidence="8" id="KW-0325">Glycoprotein</keyword>
<comment type="subunit">
    <text evidence="10">Heterodimer of an alpha and a beta subunit, produced by autocatalytic cleavage.</text>
</comment>
<dbReference type="Gene3D" id="3.60.60.10">
    <property type="entry name" value="Penicillin V Acylase, Chain A"/>
    <property type="match status" value="1"/>
</dbReference>
<feature type="domain" description="Acid ceramidase N-terminal" evidence="25">
    <location>
        <begin position="44"/>
        <end position="98"/>
    </location>
</feature>
<reference evidence="27" key="1">
    <citation type="submission" date="2025-08" db="UniProtKB">
        <authorList>
            <consortium name="RefSeq"/>
        </authorList>
    </citation>
    <scope>IDENTIFICATION</scope>
    <source>
        <tissue evidence="27">Spleen</tissue>
    </source>
</reference>
<evidence type="ECO:0000256" key="23">
    <source>
        <dbReference type="SAM" id="SignalP"/>
    </source>
</evidence>
<keyword evidence="26" id="KW-1185">Reference proteome</keyword>
<dbReference type="InterPro" id="IPR029130">
    <property type="entry name" value="Acid_ceramidase_N"/>
</dbReference>
<feature type="signal peptide" evidence="23">
    <location>
        <begin position="1"/>
        <end position="29"/>
    </location>
</feature>
<keyword evidence="5 23" id="KW-0732">Signal</keyword>
<evidence type="ECO:0000256" key="12">
    <source>
        <dbReference type="ARBA" id="ARBA00040404"/>
    </source>
</evidence>
<evidence type="ECO:0000256" key="11">
    <source>
        <dbReference type="ARBA" id="ARBA00039046"/>
    </source>
</evidence>
<evidence type="ECO:0000256" key="4">
    <source>
        <dbReference type="ARBA" id="ARBA00011891"/>
    </source>
</evidence>
<comment type="catalytic activity">
    <reaction evidence="16">
        <text>N-dodecanoylsphing-4-enine + H2O = dodecanoate + sphing-4-enine</text>
        <dbReference type="Rhea" id="RHEA:41291"/>
        <dbReference type="ChEBI" id="CHEBI:15377"/>
        <dbReference type="ChEBI" id="CHEBI:18262"/>
        <dbReference type="ChEBI" id="CHEBI:57756"/>
        <dbReference type="ChEBI" id="CHEBI:72956"/>
    </reaction>
    <physiologicalReaction direction="left-to-right" evidence="16">
        <dbReference type="Rhea" id="RHEA:41292"/>
    </physiologicalReaction>
</comment>
<evidence type="ECO:0000313" key="26">
    <source>
        <dbReference type="Proteomes" id="UP000515140"/>
    </source>
</evidence>
<organism evidence="26 27">
    <name type="scientific">Phascolarctos cinereus</name>
    <name type="common">Koala</name>
    <dbReference type="NCBI Taxonomy" id="38626"/>
    <lineage>
        <taxon>Eukaryota</taxon>
        <taxon>Metazoa</taxon>
        <taxon>Chordata</taxon>
        <taxon>Craniata</taxon>
        <taxon>Vertebrata</taxon>
        <taxon>Euteleostomi</taxon>
        <taxon>Mammalia</taxon>
        <taxon>Metatheria</taxon>
        <taxon>Diprotodontia</taxon>
        <taxon>Phascolarctidae</taxon>
        <taxon>Phascolarctos</taxon>
    </lineage>
</organism>
<protein>
    <recommendedName>
        <fullName evidence="12">N-acylethanolamine-hydrolyzing acid amidase</fullName>
        <ecNumber evidence="4">3.5.1.23</ecNumber>
        <ecNumber evidence="11">3.5.1.60</ecNumber>
    </recommendedName>
    <alternativeName>
        <fullName evidence="13">Acylsphingosine deacylase NAAA</fullName>
    </alternativeName>
</protein>